<dbReference type="SUPFAM" id="SSF103473">
    <property type="entry name" value="MFS general substrate transporter"/>
    <property type="match status" value="1"/>
</dbReference>
<evidence type="ECO:0000256" key="1">
    <source>
        <dbReference type="SAM" id="MobiDB-lite"/>
    </source>
</evidence>
<proteinExistence type="predicted"/>
<dbReference type="OrthoDB" id="3242767at2759"/>
<organism evidence="3 4">
    <name type="scientific">Bondarzewia mesenterica</name>
    <dbReference type="NCBI Taxonomy" id="1095465"/>
    <lineage>
        <taxon>Eukaryota</taxon>
        <taxon>Fungi</taxon>
        <taxon>Dikarya</taxon>
        <taxon>Basidiomycota</taxon>
        <taxon>Agaricomycotina</taxon>
        <taxon>Agaricomycetes</taxon>
        <taxon>Russulales</taxon>
        <taxon>Bondarzewiaceae</taxon>
        <taxon>Bondarzewia</taxon>
    </lineage>
</organism>
<gene>
    <name evidence="3" type="ORF">EW146_g4960</name>
</gene>
<feature type="transmembrane region" description="Helical" evidence="2">
    <location>
        <begin position="66"/>
        <end position="84"/>
    </location>
</feature>
<evidence type="ECO:0000313" key="3">
    <source>
        <dbReference type="EMBL" id="THH15541.1"/>
    </source>
</evidence>
<feature type="compositionally biased region" description="Basic and acidic residues" evidence="1">
    <location>
        <begin position="1"/>
        <end position="12"/>
    </location>
</feature>
<dbReference type="Proteomes" id="UP000310158">
    <property type="component" value="Unassembled WGS sequence"/>
</dbReference>
<keyword evidence="2" id="KW-0812">Transmembrane</keyword>
<dbReference type="InterPro" id="IPR036259">
    <property type="entry name" value="MFS_trans_sf"/>
</dbReference>
<protein>
    <recommendedName>
        <fullName evidence="5">Major facilitator superfamily (MFS) profile domain-containing protein</fullName>
    </recommendedName>
</protein>
<keyword evidence="2" id="KW-0472">Membrane</keyword>
<accession>A0A4S4LV29</accession>
<reference evidence="3 4" key="1">
    <citation type="submission" date="2019-02" db="EMBL/GenBank/DDBJ databases">
        <title>Genome sequencing of the rare red list fungi Bondarzewia mesenterica.</title>
        <authorList>
            <person name="Buettner E."/>
            <person name="Kellner H."/>
        </authorList>
    </citation>
    <scope>NUCLEOTIDE SEQUENCE [LARGE SCALE GENOMIC DNA]</scope>
    <source>
        <strain evidence="3 4">DSM 108281</strain>
    </source>
</reference>
<feature type="region of interest" description="Disordered" evidence="1">
    <location>
        <begin position="1"/>
        <end position="21"/>
    </location>
</feature>
<evidence type="ECO:0000313" key="4">
    <source>
        <dbReference type="Proteomes" id="UP000310158"/>
    </source>
</evidence>
<evidence type="ECO:0000256" key="2">
    <source>
        <dbReference type="SAM" id="Phobius"/>
    </source>
</evidence>
<evidence type="ECO:0008006" key="5">
    <source>
        <dbReference type="Google" id="ProtNLM"/>
    </source>
</evidence>
<name>A0A4S4LV29_9AGAM</name>
<dbReference type="EMBL" id="SGPL01000205">
    <property type="protein sequence ID" value="THH15541.1"/>
    <property type="molecule type" value="Genomic_DNA"/>
</dbReference>
<feature type="transmembrane region" description="Helical" evidence="2">
    <location>
        <begin position="28"/>
        <end position="46"/>
    </location>
</feature>
<comment type="caution">
    <text evidence="3">The sequence shown here is derived from an EMBL/GenBank/DDBJ whole genome shotgun (WGS) entry which is preliminary data.</text>
</comment>
<keyword evidence="2" id="KW-1133">Transmembrane helix</keyword>
<sequence>MSEKADIHHESDGNNATNKLDTRGRRDARFWLVFLSLNIALFLSALELTSVPNALPTISKALHADQFVWVGSAYALAATAFPSVEA</sequence>
<dbReference type="AlphaFoldDB" id="A0A4S4LV29"/>
<keyword evidence="4" id="KW-1185">Reference proteome</keyword>